<dbReference type="Proteomes" id="UP000582659">
    <property type="component" value="Unassembled WGS sequence"/>
</dbReference>
<keyword evidence="5" id="KW-1185">Reference proteome</keyword>
<dbReference type="Proteomes" id="UP000659654">
    <property type="component" value="Unassembled WGS sequence"/>
</dbReference>
<protein>
    <submittedName>
        <fullName evidence="2">(pine wood nematode) hypothetical protein</fullName>
    </submittedName>
</protein>
<dbReference type="EMBL" id="CAJFCV020000005">
    <property type="protein sequence ID" value="CAG9125917.1"/>
    <property type="molecule type" value="Genomic_DNA"/>
</dbReference>
<organism evidence="4 6">
    <name type="scientific">Bursaphelenchus xylophilus</name>
    <name type="common">Pinewood nematode worm</name>
    <name type="synonym">Aphelenchoides xylophilus</name>
    <dbReference type="NCBI Taxonomy" id="6326"/>
    <lineage>
        <taxon>Eukaryota</taxon>
        <taxon>Metazoa</taxon>
        <taxon>Ecdysozoa</taxon>
        <taxon>Nematoda</taxon>
        <taxon>Chromadorea</taxon>
        <taxon>Rhabditida</taxon>
        <taxon>Tylenchina</taxon>
        <taxon>Tylenchomorpha</taxon>
        <taxon>Aphelenchoidea</taxon>
        <taxon>Aphelenchoididae</taxon>
        <taxon>Bursaphelenchus</taxon>
    </lineage>
</organism>
<name>A0A1I7SUR7_BURXY</name>
<accession>A0A1I7SUR7</accession>
<feature type="compositionally biased region" description="Low complexity" evidence="1">
    <location>
        <begin position="154"/>
        <end position="168"/>
    </location>
</feature>
<proteinExistence type="predicted"/>
<reference evidence="3" key="2">
    <citation type="submission" date="2020-08" db="EMBL/GenBank/DDBJ databases">
        <authorList>
            <person name="Kikuchi T."/>
        </authorList>
    </citation>
    <scope>NUCLEOTIDE SEQUENCE</scope>
    <source>
        <strain evidence="2">Ka4C1</strain>
    </source>
</reference>
<evidence type="ECO:0000313" key="2">
    <source>
        <dbReference type="EMBL" id="CAD5232844.1"/>
    </source>
</evidence>
<evidence type="ECO:0000313" key="4">
    <source>
        <dbReference type="Proteomes" id="UP000095284"/>
    </source>
</evidence>
<sequence>MYASTVIANAANLYHEMRRSVDEGVQTDFDVNSDDDEESFRKHDLYRARRFLGFFEDDAAAEEDLDDSAAIPCATVKSANGAALPAAAWNSNFSTTARKTLITVTASPIDPKNDDNLKTEDTVISKREAFEVLPSEEGFLPNYEAGVDIRSADGSETASGETSGSSESHQNLYEDHGYGSARKIGVKNDEEKNSGSSYSEEFSESEERHKRWLFGLFGSDEEVKPVTASRPEDVKSISEQPDSRK</sequence>
<feature type="region of interest" description="Disordered" evidence="1">
    <location>
        <begin position="223"/>
        <end position="245"/>
    </location>
</feature>
<reference evidence="6" key="1">
    <citation type="submission" date="2016-11" db="UniProtKB">
        <authorList>
            <consortium name="WormBaseParasite"/>
        </authorList>
    </citation>
    <scope>IDENTIFICATION</scope>
</reference>
<feature type="region of interest" description="Disordered" evidence="1">
    <location>
        <begin position="153"/>
        <end position="206"/>
    </location>
</feature>
<dbReference type="WBParaSite" id="BXY_1679000.1">
    <property type="protein sequence ID" value="BXY_1679000.1"/>
    <property type="gene ID" value="BXY_1679000"/>
</dbReference>
<dbReference type="EMBL" id="CAJFDI010000005">
    <property type="protein sequence ID" value="CAD5232844.1"/>
    <property type="molecule type" value="Genomic_DNA"/>
</dbReference>
<evidence type="ECO:0000256" key="1">
    <source>
        <dbReference type="SAM" id="MobiDB-lite"/>
    </source>
</evidence>
<evidence type="ECO:0000313" key="3">
    <source>
        <dbReference type="EMBL" id="CAG9125917.1"/>
    </source>
</evidence>
<gene>
    <name evidence="2" type="ORF">BXYJ_LOCUS12935</name>
</gene>
<feature type="compositionally biased region" description="Basic and acidic residues" evidence="1">
    <location>
        <begin position="230"/>
        <end position="245"/>
    </location>
</feature>
<evidence type="ECO:0000313" key="6">
    <source>
        <dbReference type="WBParaSite" id="BXY_1679000.1"/>
    </source>
</evidence>
<dbReference type="AlphaFoldDB" id="A0A1I7SUR7"/>
<dbReference type="Proteomes" id="UP000095284">
    <property type="component" value="Unplaced"/>
</dbReference>
<evidence type="ECO:0000313" key="5">
    <source>
        <dbReference type="Proteomes" id="UP000659654"/>
    </source>
</evidence>